<dbReference type="EMBL" id="LN732886">
    <property type="protein sequence ID" value="CEP16208.1"/>
    <property type="molecule type" value="Genomic_DNA"/>
</dbReference>
<dbReference type="Proteomes" id="UP000054107">
    <property type="component" value="Unassembled WGS sequence"/>
</dbReference>
<name>A0A0B7NLH0_9FUNG</name>
<organism evidence="1 2">
    <name type="scientific">Parasitella parasitica</name>
    <dbReference type="NCBI Taxonomy" id="35722"/>
    <lineage>
        <taxon>Eukaryota</taxon>
        <taxon>Fungi</taxon>
        <taxon>Fungi incertae sedis</taxon>
        <taxon>Mucoromycota</taxon>
        <taxon>Mucoromycotina</taxon>
        <taxon>Mucoromycetes</taxon>
        <taxon>Mucorales</taxon>
        <taxon>Mucorineae</taxon>
        <taxon>Mucoraceae</taxon>
        <taxon>Parasitella</taxon>
    </lineage>
</organism>
<keyword evidence="2" id="KW-1185">Reference proteome</keyword>
<protein>
    <submittedName>
        <fullName evidence="1">Uncharacterized protein</fullName>
    </submittedName>
</protein>
<accession>A0A0B7NLH0</accession>
<gene>
    <name evidence="1" type="primary">PARPA_10454.1 scaffold 40485</name>
</gene>
<evidence type="ECO:0000313" key="2">
    <source>
        <dbReference type="Proteomes" id="UP000054107"/>
    </source>
</evidence>
<reference evidence="1 2" key="1">
    <citation type="submission" date="2014-09" db="EMBL/GenBank/DDBJ databases">
        <authorList>
            <person name="Ellenberger Sabrina"/>
        </authorList>
    </citation>
    <scope>NUCLEOTIDE SEQUENCE [LARGE SCALE GENOMIC DNA]</scope>
    <source>
        <strain evidence="1 2">CBS 412.66</strain>
    </source>
</reference>
<sequence length="67" mass="7469">MSLCITATTTAAAVRTMPSPLPVDARLFRTADINIHTDIDDQVVDDIYLSFHFVCRIIAYYAFSDAN</sequence>
<evidence type="ECO:0000313" key="1">
    <source>
        <dbReference type="EMBL" id="CEP16208.1"/>
    </source>
</evidence>
<proteinExistence type="predicted"/>
<dbReference type="AlphaFoldDB" id="A0A0B7NLH0"/>